<organism evidence="15 16">
    <name type="scientific">Rhizobium aquaticum</name>
    <dbReference type="NCBI Taxonomy" id="1549636"/>
    <lineage>
        <taxon>Bacteria</taxon>
        <taxon>Pseudomonadati</taxon>
        <taxon>Pseudomonadota</taxon>
        <taxon>Alphaproteobacteria</taxon>
        <taxon>Hyphomicrobiales</taxon>
        <taxon>Rhizobiaceae</taxon>
        <taxon>Rhizobium/Agrobacterium group</taxon>
        <taxon>Rhizobium</taxon>
    </lineage>
</organism>
<keyword evidence="10" id="KW-0804">Transcription</keyword>
<evidence type="ECO:0000259" key="14">
    <source>
        <dbReference type="PROSITE" id="PS50944"/>
    </source>
</evidence>
<dbReference type="NCBIfam" id="NF008273">
    <property type="entry name" value="PRK11050.1"/>
    <property type="match status" value="1"/>
</dbReference>
<evidence type="ECO:0000256" key="3">
    <source>
        <dbReference type="ARBA" id="ARBA00011738"/>
    </source>
</evidence>
<dbReference type="InterPro" id="IPR036421">
    <property type="entry name" value="Fe_dep_repressor_sf"/>
</dbReference>
<evidence type="ECO:0000256" key="13">
    <source>
        <dbReference type="ARBA" id="ARBA00032593"/>
    </source>
</evidence>
<keyword evidence="8" id="KW-0238">DNA-binding</keyword>
<evidence type="ECO:0000256" key="9">
    <source>
        <dbReference type="ARBA" id="ARBA00023159"/>
    </source>
</evidence>
<proteinExistence type="inferred from homology"/>
<evidence type="ECO:0000256" key="8">
    <source>
        <dbReference type="ARBA" id="ARBA00023125"/>
    </source>
</evidence>
<evidence type="ECO:0000256" key="6">
    <source>
        <dbReference type="ARBA" id="ARBA00022491"/>
    </source>
</evidence>
<comment type="caution">
    <text evidence="15">The sequence shown here is derived from an EMBL/GenBank/DDBJ whole genome shotgun (WGS) entry which is preliminary data.</text>
</comment>
<dbReference type="Pfam" id="PF02742">
    <property type="entry name" value="Fe_dep_repr_C"/>
    <property type="match status" value="1"/>
</dbReference>
<name>A0ABV2J044_9HYPH</name>
<keyword evidence="7" id="KW-0805">Transcription regulation</keyword>
<evidence type="ECO:0000256" key="2">
    <source>
        <dbReference type="ARBA" id="ARBA00007871"/>
    </source>
</evidence>
<comment type="subunit">
    <text evidence="3">Homodimer.</text>
</comment>
<evidence type="ECO:0000256" key="1">
    <source>
        <dbReference type="ARBA" id="ARBA00004496"/>
    </source>
</evidence>
<keyword evidence="5" id="KW-0963">Cytoplasm</keyword>
<dbReference type="InterPro" id="IPR036390">
    <property type="entry name" value="WH_DNA-bd_sf"/>
</dbReference>
<dbReference type="PANTHER" id="PTHR33238">
    <property type="entry name" value="IRON (METAL) DEPENDENT REPRESSOR, DTXR FAMILY"/>
    <property type="match status" value="1"/>
</dbReference>
<evidence type="ECO:0000256" key="12">
    <source>
        <dbReference type="ARBA" id="ARBA00025185"/>
    </source>
</evidence>
<evidence type="ECO:0000256" key="7">
    <source>
        <dbReference type="ARBA" id="ARBA00023015"/>
    </source>
</evidence>
<evidence type="ECO:0000313" key="15">
    <source>
        <dbReference type="EMBL" id="MET3613721.1"/>
    </source>
</evidence>
<dbReference type="Gene3D" id="1.10.10.10">
    <property type="entry name" value="Winged helix-like DNA-binding domain superfamily/Winged helix DNA-binding domain"/>
    <property type="match status" value="1"/>
</dbReference>
<protein>
    <recommendedName>
        <fullName evidence="4">Transcriptional regulator MntR</fullName>
    </recommendedName>
    <alternativeName>
        <fullName evidence="13">Manganese transport regulator</fullName>
    </alternativeName>
</protein>
<accession>A0ABV2J044</accession>
<dbReference type="SUPFAM" id="SSF46785">
    <property type="entry name" value="Winged helix' DNA-binding domain"/>
    <property type="match status" value="1"/>
</dbReference>
<reference evidence="15 16" key="1">
    <citation type="submission" date="2024-06" db="EMBL/GenBank/DDBJ databases">
        <title>Genomic Encyclopedia of Type Strains, Phase IV (KMG-IV): sequencing the most valuable type-strain genomes for metagenomic binning, comparative biology and taxonomic classification.</title>
        <authorList>
            <person name="Goeker M."/>
        </authorList>
    </citation>
    <scope>NUCLEOTIDE SEQUENCE [LARGE SCALE GENOMIC DNA]</scope>
    <source>
        <strain evidence="15 16">DSM 29780</strain>
    </source>
</reference>
<keyword evidence="11" id="KW-0464">Manganese</keyword>
<dbReference type="Gene3D" id="1.10.60.10">
    <property type="entry name" value="Iron dependent repressor, metal binding and dimerisation domain"/>
    <property type="match status" value="1"/>
</dbReference>
<evidence type="ECO:0000256" key="5">
    <source>
        <dbReference type="ARBA" id="ARBA00022490"/>
    </source>
</evidence>
<evidence type="ECO:0000313" key="16">
    <source>
        <dbReference type="Proteomes" id="UP001549047"/>
    </source>
</evidence>
<dbReference type="InterPro" id="IPR022689">
    <property type="entry name" value="Iron_dep_repressor"/>
</dbReference>
<sequence>MARRKTTEADDALAAPGTRAAAFQQARDARRSELLEDYVELIDDLVRATGEARQVDIAAYLGVAQPTVARMLNRLSDAGLIEKRPYRGIFLSEAGMKLAEEGRERHAIVETFLIDIGIDPEIAGCDAEGIEHHVSRETLAAFKAYSAAKREK</sequence>
<keyword evidence="9" id="KW-0010">Activator</keyword>
<dbReference type="InterPro" id="IPR022687">
    <property type="entry name" value="HTH_DTXR"/>
</dbReference>
<comment type="similarity">
    <text evidence="2">Belongs to the DtxR/MntR family.</text>
</comment>
<comment type="function">
    <text evidence="12">In the presence of manganese, represses expression of mntH and mntS. Up-regulates expression of mntP.</text>
</comment>
<feature type="domain" description="HTH dtxR-type" evidence="14">
    <location>
        <begin position="31"/>
        <end position="92"/>
    </location>
</feature>
<dbReference type="Proteomes" id="UP001549047">
    <property type="component" value="Unassembled WGS sequence"/>
</dbReference>
<dbReference type="PROSITE" id="PS50944">
    <property type="entry name" value="HTH_DTXR"/>
    <property type="match status" value="1"/>
</dbReference>
<comment type="subcellular location">
    <subcellularLocation>
        <location evidence="1">Cytoplasm</location>
    </subcellularLocation>
</comment>
<dbReference type="SMART" id="SM00529">
    <property type="entry name" value="HTH_DTXR"/>
    <property type="match status" value="1"/>
</dbReference>
<dbReference type="EMBL" id="JBEPMB010000002">
    <property type="protein sequence ID" value="MET3613721.1"/>
    <property type="molecule type" value="Genomic_DNA"/>
</dbReference>
<dbReference type="PANTHER" id="PTHR33238:SF11">
    <property type="entry name" value="TRANSCRIPTIONAL REGULATOR MNTR"/>
    <property type="match status" value="1"/>
</dbReference>
<keyword evidence="6" id="KW-0678">Repressor</keyword>
<evidence type="ECO:0000256" key="11">
    <source>
        <dbReference type="ARBA" id="ARBA00023211"/>
    </source>
</evidence>
<dbReference type="InterPro" id="IPR036388">
    <property type="entry name" value="WH-like_DNA-bd_sf"/>
</dbReference>
<gene>
    <name evidence="15" type="ORF">ABID16_002050</name>
</gene>
<evidence type="ECO:0000256" key="10">
    <source>
        <dbReference type="ARBA" id="ARBA00023163"/>
    </source>
</evidence>
<dbReference type="InterPro" id="IPR050536">
    <property type="entry name" value="DtxR_MntR_Metal-Reg"/>
</dbReference>
<evidence type="ECO:0000256" key="4">
    <source>
        <dbReference type="ARBA" id="ARBA00022386"/>
    </source>
</evidence>
<keyword evidence="16" id="KW-1185">Reference proteome</keyword>
<dbReference type="RefSeq" id="WP_354556236.1">
    <property type="nucleotide sequence ID" value="NZ_JBEPMB010000002.1"/>
</dbReference>
<dbReference type="Pfam" id="PF01325">
    <property type="entry name" value="Fe_dep_repress"/>
    <property type="match status" value="1"/>
</dbReference>
<dbReference type="SUPFAM" id="SSF47979">
    <property type="entry name" value="Iron-dependent repressor protein, dimerization domain"/>
    <property type="match status" value="1"/>
</dbReference>
<dbReference type="InterPro" id="IPR001367">
    <property type="entry name" value="Fe_dep_repressor"/>
</dbReference>